<dbReference type="GO" id="GO:0000981">
    <property type="term" value="F:DNA-binding transcription factor activity, RNA polymerase II-specific"/>
    <property type="evidence" value="ECO:0007669"/>
    <property type="project" value="TreeGrafter"/>
</dbReference>
<evidence type="ECO:0000313" key="6">
    <source>
        <dbReference type="Proteomes" id="UP000179807"/>
    </source>
</evidence>
<feature type="domain" description="Myb-like" evidence="3">
    <location>
        <begin position="49"/>
        <end position="96"/>
    </location>
</feature>
<accession>A0A1J4KFT6</accession>
<dbReference type="Proteomes" id="UP000179807">
    <property type="component" value="Unassembled WGS sequence"/>
</dbReference>
<keyword evidence="6" id="KW-1185">Reference proteome</keyword>
<keyword evidence="1" id="KW-0677">Repeat</keyword>
<dbReference type="OrthoDB" id="2143914at2759"/>
<reference evidence="5" key="1">
    <citation type="submission" date="2016-10" db="EMBL/GenBank/DDBJ databases">
        <authorList>
            <person name="Benchimol M."/>
            <person name="Almeida L.G."/>
            <person name="Vasconcelos A.T."/>
            <person name="Perreira-Neves A."/>
            <person name="Rosa I.A."/>
            <person name="Tasca T."/>
            <person name="Bogo M.R."/>
            <person name="de Souza W."/>
        </authorList>
    </citation>
    <scope>NUCLEOTIDE SEQUENCE [LARGE SCALE GENOMIC DNA]</scope>
    <source>
        <strain evidence="5">K</strain>
    </source>
</reference>
<gene>
    <name evidence="5" type="ORF">TRFO_21141</name>
</gene>
<dbReference type="Gene3D" id="1.10.10.60">
    <property type="entry name" value="Homeodomain-like"/>
    <property type="match status" value="2"/>
</dbReference>
<dbReference type="PANTHER" id="PTHR45614:SF253">
    <property type="entry name" value="CHROMOSOME UNDETERMINED SCAFFOLD_38, WHOLE GENOME SHOTGUN SEQUENCE"/>
    <property type="match status" value="1"/>
</dbReference>
<dbReference type="SUPFAM" id="SSF46689">
    <property type="entry name" value="Homeodomain-like"/>
    <property type="match status" value="1"/>
</dbReference>
<evidence type="ECO:0008006" key="7">
    <source>
        <dbReference type="Google" id="ProtNLM"/>
    </source>
</evidence>
<dbReference type="FunFam" id="1.10.10.60:FF:000010">
    <property type="entry name" value="Transcriptional activator Myb isoform A"/>
    <property type="match status" value="1"/>
</dbReference>
<protein>
    <recommendedName>
        <fullName evidence="7">Myb-like DNA-binding domain containing protein</fullName>
    </recommendedName>
</protein>
<feature type="domain" description="HTH myb-type" evidence="4">
    <location>
        <begin position="44"/>
        <end position="100"/>
    </location>
</feature>
<dbReference type="CDD" id="cd00167">
    <property type="entry name" value="SANT"/>
    <property type="match status" value="2"/>
</dbReference>
<organism evidence="5 6">
    <name type="scientific">Tritrichomonas foetus</name>
    <dbReference type="NCBI Taxonomy" id="1144522"/>
    <lineage>
        <taxon>Eukaryota</taxon>
        <taxon>Metamonada</taxon>
        <taxon>Parabasalia</taxon>
        <taxon>Tritrichomonadida</taxon>
        <taxon>Tritrichomonadidae</taxon>
        <taxon>Tritrichomonas</taxon>
    </lineage>
</organism>
<dbReference type="VEuPathDB" id="TrichDB:TRFO_21141"/>
<evidence type="ECO:0000256" key="2">
    <source>
        <dbReference type="ARBA" id="ARBA00023125"/>
    </source>
</evidence>
<dbReference type="InterPro" id="IPR017930">
    <property type="entry name" value="Myb_dom"/>
</dbReference>
<dbReference type="GeneID" id="94836488"/>
<dbReference type="Pfam" id="PF13921">
    <property type="entry name" value="Myb_DNA-bind_6"/>
    <property type="match status" value="1"/>
</dbReference>
<evidence type="ECO:0000256" key="1">
    <source>
        <dbReference type="ARBA" id="ARBA00022737"/>
    </source>
</evidence>
<dbReference type="InterPro" id="IPR009057">
    <property type="entry name" value="Homeodomain-like_sf"/>
</dbReference>
<dbReference type="GO" id="GO:0005634">
    <property type="term" value="C:nucleus"/>
    <property type="evidence" value="ECO:0007669"/>
    <property type="project" value="TreeGrafter"/>
</dbReference>
<dbReference type="PROSITE" id="PS50090">
    <property type="entry name" value="MYB_LIKE"/>
    <property type="match status" value="2"/>
</dbReference>
<keyword evidence="2" id="KW-0238">DNA-binding</keyword>
<feature type="domain" description="HTH myb-type" evidence="4">
    <location>
        <begin position="103"/>
        <end position="151"/>
    </location>
</feature>
<dbReference type="SMART" id="SM00717">
    <property type="entry name" value="SANT"/>
    <property type="match status" value="2"/>
</dbReference>
<dbReference type="GO" id="GO:0000978">
    <property type="term" value="F:RNA polymerase II cis-regulatory region sequence-specific DNA binding"/>
    <property type="evidence" value="ECO:0007669"/>
    <property type="project" value="TreeGrafter"/>
</dbReference>
<dbReference type="InterPro" id="IPR001005">
    <property type="entry name" value="SANT/Myb"/>
</dbReference>
<dbReference type="AlphaFoldDB" id="A0A1J4KFT6"/>
<feature type="domain" description="Myb-like" evidence="3">
    <location>
        <begin position="97"/>
        <end position="144"/>
    </location>
</feature>
<evidence type="ECO:0000259" key="3">
    <source>
        <dbReference type="PROSITE" id="PS50090"/>
    </source>
</evidence>
<comment type="caution">
    <text evidence="5">The sequence shown here is derived from an EMBL/GenBank/DDBJ whole genome shotgun (WGS) entry which is preliminary data.</text>
</comment>
<dbReference type="InterPro" id="IPR050560">
    <property type="entry name" value="MYB_TF"/>
</dbReference>
<name>A0A1J4KFT6_9EUKA</name>
<evidence type="ECO:0000259" key="4">
    <source>
        <dbReference type="PROSITE" id="PS51294"/>
    </source>
</evidence>
<proteinExistence type="predicted"/>
<evidence type="ECO:0000313" key="5">
    <source>
        <dbReference type="EMBL" id="OHT09792.1"/>
    </source>
</evidence>
<dbReference type="PANTHER" id="PTHR45614">
    <property type="entry name" value="MYB PROTEIN-RELATED"/>
    <property type="match status" value="1"/>
</dbReference>
<dbReference type="RefSeq" id="XP_068362928.1">
    <property type="nucleotide sequence ID" value="XM_068501784.1"/>
</dbReference>
<dbReference type="PROSITE" id="PS51294">
    <property type="entry name" value="HTH_MYB"/>
    <property type="match status" value="2"/>
</dbReference>
<sequence>MFLQNPKSNHMQNNLQHPIQASLQCNVHQVIQNSISNGIQARPHRAHPKSKFTPEEDEILRTVVEECGQSDWVEIAKRMPNGRNARQCRDRWQNYLSPDVVNGPWTEDEEALLVQKYNEIGPYWKQIATFFPTRTDINIKSRWNLRERRLKKAEKNRLKQVKKQRDLEEKAKILALVTAKTTNVSQNSIVNSIISEQPTNQPIISVNPIQFSNESRVTIHPIIDMSNIQTELHENIQKVTTKIEENKSNQINCDPLPSFFGADDDENNKSGDEFENFNFELLSNEFDSSANECWNSLLMNEENSGSEGVFEGWF</sequence>
<dbReference type="EMBL" id="MLAK01000629">
    <property type="protein sequence ID" value="OHT09792.1"/>
    <property type="molecule type" value="Genomic_DNA"/>
</dbReference>